<reference evidence="1" key="1">
    <citation type="submission" date="2018-02" db="EMBL/GenBank/DDBJ databases">
        <title>Rhizophora mucronata_Transcriptome.</title>
        <authorList>
            <person name="Meera S.P."/>
            <person name="Sreeshan A."/>
            <person name="Augustine A."/>
        </authorList>
    </citation>
    <scope>NUCLEOTIDE SEQUENCE</scope>
    <source>
        <tissue evidence="1">Leaf</tissue>
    </source>
</reference>
<proteinExistence type="predicted"/>
<dbReference type="AlphaFoldDB" id="A0A2P2NS94"/>
<organism evidence="1">
    <name type="scientific">Rhizophora mucronata</name>
    <name type="common">Asiatic mangrove</name>
    <dbReference type="NCBI Taxonomy" id="61149"/>
    <lineage>
        <taxon>Eukaryota</taxon>
        <taxon>Viridiplantae</taxon>
        <taxon>Streptophyta</taxon>
        <taxon>Embryophyta</taxon>
        <taxon>Tracheophyta</taxon>
        <taxon>Spermatophyta</taxon>
        <taxon>Magnoliopsida</taxon>
        <taxon>eudicotyledons</taxon>
        <taxon>Gunneridae</taxon>
        <taxon>Pentapetalae</taxon>
        <taxon>rosids</taxon>
        <taxon>fabids</taxon>
        <taxon>Malpighiales</taxon>
        <taxon>Rhizophoraceae</taxon>
        <taxon>Rhizophora</taxon>
    </lineage>
</organism>
<protein>
    <submittedName>
        <fullName evidence="1">Uncharacterized protein</fullName>
    </submittedName>
</protein>
<dbReference type="EMBL" id="GGEC01064894">
    <property type="protein sequence ID" value="MBX45378.1"/>
    <property type="molecule type" value="Transcribed_RNA"/>
</dbReference>
<sequence length="25" mass="2934">MMPFALTMLLCNKCFTQSTMDFYVP</sequence>
<accession>A0A2P2NS94</accession>
<name>A0A2P2NS94_RHIMU</name>
<evidence type="ECO:0000313" key="1">
    <source>
        <dbReference type="EMBL" id="MBX45378.1"/>
    </source>
</evidence>